<dbReference type="GO" id="GO:0051287">
    <property type="term" value="F:NAD binding"/>
    <property type="evidence" value="ECO:0007669"/>
    <property type="project" value="InterPro"/>
</dbReference>
<evidence type="ECO:0000313" key="6">
    <source>
        <dbReference type="Proteomes" id="UP000319731"/>
    </source>
</evidence>
<dbReference type="PROSITE" id="PS00671">
    <property type="entry name" value="D_2_HYDROXYACID_DH_3"/>
    <property type="match status" value="1"/>
</dbReference>
<gene>
    <name evidence="5" type="ORF">SmJEL517_g05850</name>
</gene>
<feature type="domain" description="D-isomer specific 2-hydroxyacid dehydrogenase NAD-binding" evidence="4">
    <location>
        <begin position="115"/>
        <end position="295"/>
    </location>
</feature>
<dbReference type="GO" id="GO:0030267">
    <property type="term" value="F:glyoxylate reductase (NADPH) activity"/>
    <property type="evidence" value="ECO:0007669"/>
    <property type="project" value="TreeGrafter"/>
</dbReference>
<dbReference type="SUPFAM" id="SSF51735">
    <property type="entry name" value="NAD(P)-binding Rossmann-fold domains"/>
    <property type="match status" value="1"/>
</dbReference>
<dbReference type="Pfam" id="PF02826">
    <property type="entry name" value="2-Hacid_dh_C"/>
    <property type="match status" value="1"/>
</dbReference>
<dbReference type="SUPFAM" id="SSF52283">
    <property type="entry name" value="Formate/glycerate dehydrogenase catalytic domain-like"/>
    <property type="match status" value="1"/>
</dbReference>
<evidence type="ECO:0008006" key="7">
    <source>
        <dbReference type="Google" id="ProtNLM"/>
    </source>
</evidence>
<dbReference type="OrthoDB" id="418179at2759"/>
<dbReference type="InterPro" id="IPR029753">
    <property type="entry name" value="D-isomer_DH_CS"/>
</dbReference>
<dbReference type="InterPro" id="IPR029752">
    <property type="entry name" value="D-isomer_DH_CS1"/>
</dbReference>
<sequence>MSSKPKIYVTRILTPTFQDRLEALKSKYDIRQWTEDSLIPRPIMLEAIKGSAGVIVLITNQVDQDFLDAAGPTLKVVSTMSVGYDHVNITLCKSREIRIGNTPDVLTDTTAELAIALLLATARRFGEAAASVKNGTWGPWEPNGMLGSQIRGKTMGIVGLGRLGFGVLEKIQGFKLSTLLYYNPREKRDLAKKVNAIYSPSLDALLSQSDFVVITSPYNDKTHHMINASTLAKMKKTAVLINISRGGLVNQEDLYVALKNGVIAYAGLDVTTPEPLSTSSPLLTLDNCFVIPHIGSATIEAREAMANLALDNCIAALEDKAMPAEIL</sequence>
<dbReference type="PANTHER" id="PTHR10996:SF277">
    <property type="entry name" value="GLYOXYLATE REDUCTASE_HYDROXYPYRUVATE REDUCTASE"/>
    <property type="match status" value="1"/>
</dbReference>
<dbReference type="AlphaFoldDB" id="A0A507BUB8"/>
<protein>
    <recommendedName>
        <fullName evidence="7">Glyoxylate reductase</fullName>
    </recommendedName>
</protein>
<evidence type="ECO:0000313" key="5">
    <source>
        <dbReference type="EMBL" id="TPX30629.1"/>
    </source>
</evidence>
<evidence type="ECO:0000259" key="4">
    <source>
        <dbReference type="Pfam" id="PF02826"/>
    </source>
</evidence>
<dbReference type="STRING" id="1806994.A0A507BUB8"/>
<name>A0A507BUB8_9FUNG</name>
<accession>A0A507BUB8</accession>
<dbReference type="Pfam" id="PF00389">
    <property type="entry name" value="2-Hacid_dh"/>
    <property type="match status" value="1"/>
</dbReference>
<evidence type="ECO:0000259" key="3">
    <source>
        <dbReference type="Pfam" id="PF00389"/>
    </source>
</evidence>
<organism evidence="5 6">
    <name type="scientific">Synchytrium microbalum</name>
    <dbReference type="NCBI Taxonomy" id="1806994"/>
    <lineage>
        <taxon>Eukaryota</taxon>
        <taxon>Fungi</taxon>
        <taxon>Fungi incertae sedis</taxon>
        <taxon>Chytridiomycota</taxon>
        <taxon>Chytridiomycota incertae sedis</taxon>
        <taxon>Chytridiomycetes</taxon>
        <taxon>Synchytriales</taxon>
        <taxon>Synchytriaceae</taxon>
        <taxon>Synchytrium</taxon>
    </lineage>
</organism>
<keyword evidence="6" id="KW-1185">Reference proteome</keyword>
<dbReference type="RefSeq" id="XP_031022255.1">
    <property type="nucleotide sequence ID" value="XM_031171776.1"/>
</dbReference>
<dbReference type="PANTHER" id="PTHR10996">
    <property type="entry name" value="2-HYDROXYACID DEHYDROGENASE-RELATED"/>
    <property type="match status" value="1"/>
</dbReference>
<dbReference type="InterPro" id="IPR050223">
    <property type="entry name" value="D-isomer_2-hydroxyacid_DH"/>
</dbReference>
<proteinExistence type="inferred from homology"/>
<dbReference type="InterPro" id="IPR036291">
    <property type="entry name" value="NAD(P)-bd_dom_sf"/>
</dbReference>
<dbReference type="EMBL" id="QEAO01000062">
    <property type="protein sequence ID" value="TPX30629.1"/>
    <property type="molecule type" value="Genomic_DNA"/>
</dbReference>
<comment type="caution">
    <text evidence="5">The sequence shown here is derived from an EMBL/GenBank/DDBJ whole genome shotgun (WGS) entry which is preliminary data.</text>
</comment>
<dbReference type="PROSITE" id="PS00065">
    <property type="entry name" value="D_2_HYDROXYACID_DH_1"/>
    <property type="match status" value="1"/>
</dbReference>
<dbReference type="InterPro" id="IPR006140">
    <property type="entry name" value="D-isomer_DH_NAD-bd"/>
</dbReference>
<dbReference type="GeneID" id="42007073"/>
<reference evidence="5 6" key="1">
    <citation type="journal article" date="2019" name="Sci. Rep.">
        <title>Comparative genomics of chytrid fungi reveal insights into the obligate biotrophic and pathogenic lifestyle of Synchytrium endobioticum.</title>
        <authorList>
            <person name="van de Vossenberg B.T.L.H."/>
            <person name="Warris S."/>
            <person name="Nguyen H.D.T."/>
            <person name="van Gent-Pelzer M.P.E."/>
            <person name="Joly D.L."/>
            <person name="van de Geest H.C."/>
            <person name="Bonants P.J.M."/>
            <person name="Smith D.S."/>
            <person name="Levesque C.A."/>
            <person name="van der Lee T.A.J."/>
        </authorList>
    </citation>
    <scope>NUCLEOTIDE SEQUENCE [LARGE SCALE GENOMIC DNA]</scope>
    <source>
        <strain evidence="5 6">JEL517</strain>
    </source>
</reference>
<dbReference type="FunFam" id="3.40.50.720:FF:000026">
    <property type="entry name" value="Glyoxylate/hydroxypyruvate reductase B"/>
    <property type="match status" value="1"/>
</dbReference>
<feature type="domain" description="D-isomer specific 2-hydroxyacid dehydrogenase catalytic" evidence="3">
    <location>
        <begin position="18"/>
        <end position="324"/>
    </location>
</feature>
<dbReference type="InterPro" id="IPR006139">
    <property type="entry name" value="D-isomer_2_OHA_DH_cat_dom"/>
</dbReference>
<dbReference type="CDD" id="cd05301">
    <property type="entry name" value="GDH"/>
    <property type="match status" value="1"/>
</dbReference>
<comment type="similarity">
    <text evidence="2">Belongs to the D-isomer specific 2-hydroxyacid dehydrogenase family.</text>
</comment>
<keyword evidence="1 2" id="KW-0560">Oxidoreductase</keyword>
<evidence type="ECO:0000256" key="1">
    <source>
        <dbReference type="ARBA" id="ARBA00023002"/>
    </source>
</evidence>
<dbReference type="GO" id="GO:0005829">
    <property type="term" value="C:cytosol"/>
    <property type="evidence" value="ECO:0007669"/>
    <property type="project" value="TreeGrafter"/>
</dbReference>
<dbReference type="Proteomes" id="UP000319731">
    <property type="component" value="Unassembled WGS sequence"/>
</dbReference>
<evidence type="ECO:0000256" key="2">
    <source>
        <dbReference type="RuleBase" id="RU003719"/>
    </source>
</evidence>
<dbReference type="GO" id="GO:0008465">
    <property type="term" value="F:hydroxypyruvate reductase (NADH) activity"/>
    <property type="evidence" value="ECO:0007669"/>
    <property type="project" value="TreeGrafter"/>
</dbReference>
<dbReference type="Gene3D" id="3.40.50.720">
    <property type="entry name" value="NAD(P)-binding Rossmann-like Domain"/>
    <property type="match status" value="2"/>
</dbReference>